<accession>A0ACB8WNG8</accession>
<proteinExistence type="predicted"/>
<reference evidence="1" key="1">
    <citation type="submission" date="2022-04" db="EMBL/GenBank/DDBJ databases">
        <title>Jade perch genome.</title>
        <authorList>
            <person name="Chao B."/>
        </authorList>
    </citation>
    <scope>NUCLEOTIDE SEQUENCE</scope>
    <source>
        <strain evidence="1">CB-2022</strain>
    </source>
</reference>
<sequence length="140" mass="15857">MKESQKQIGGKEEQNRGRERKKREKGGEEGFVGSKGDTVLGRRDGKRSKQWVVKVIRIPKKTDKKKMDKVERVMKMVKRMSPRKKRREGGGGRGGGPGELESPDTLCDELCRFSLCISVRTEASVTLGEVHPINYNQQDK</sequence>
<dbReference type="EMBL" id="CM041537">
    <property type="protein sequence ID" value="KAI3369271.1"/>
    <property type="molecule type" value="Genomic_DNA"/>
</dbReference>
<organism evidence="1 2">
    <name type="scientific">Scortum barcoo</name>
    <name type="common">barcoo grunter</name>
    <dbReference type="NCBI Taxonomy" id="214431"/>
    <lineage>
        <taxon>Eukaryota</taxon>
        <taxon>Metazoa</taxon>
        <taxon>Chordata</taxon>
        <taxon>Craniata</taxon>
        <taxon>Vertebrata</taxon>
        <taxon>Euteleostomi</taxon>
        <taxon>Actinopterygii</taxon>
        <taxon>Neopterygii</taxon>
        <taxon>Teleostei</taxon>
        <taxon>Neoteleostei</taxon>
        <taxon>Acanthomorphata</taxon>
        <taxon>Eupercaria</taxon>
        <taxon>Centrarchiformes</taxon>
        <taxon>Terapontoidei</taxon>
        <taxon>Terapontidae</taxon>
        <taxon>Scortum</taxon>
    </lineage>
</organism>
<keyword evidence="2" id="KW-1185">Reference proteome</keyword>
<evidence type="ECO:0000313" key="2">
    <source>
        <dbReference type="Proteomes" id="UP000831701"/>
    </source>
</evidence>
<gene>
    <name evidence="1" type="ORF">L3Q82_007524</name>
</gene>
<comment type="caution">
    <text evidence="1">The sequence shown here is derived from an EMBL/GenBank/DDBJ whole genome shotgun (WGS) entry which is preliminary data.</text>
</comment>
<dbReference type="Proteomes" id="UP000831701">
    <property type="component" value="Chromosome 7"/>
</dbReference>
<protein>
    <submittedName>
        <fullName evidence="1">Uncharacterized protein</fullName>
    </submittedName>
</protein>
<name>A0ACB8WNG8_9TELE</name>
<evidence type="ECO:0000313" key="1">
    <source>
        <dbReference type="EMBL" id="KAI3369271.1"/>
    </source>
</evidence>